<reference evidence="3" key="2">
    <citation type="submission" date="2010-07" db="EMBL/GenBank/DDBJ databases">
        <authorList>
            <consortium name="The Broad Institute Genome Sequencing Platform"/>
            <consortium name="Broad Institute Genome Sequencing Center for Infectious Disease"/>
            <person name="Ma L.-J."/>
            <person name="Dead R."/>
            <person name="Young S."/>
            <person name="Zeng Q."/>
            <person name="Koehrsen M."/>
            <person name="Alvarado L."/>
            <person name="Berlin A."/>
            <person name="Chapman S.B."/>
            <person name="Chen Z."/>
            <person name="Freedman E."/>
            <person name="Gellesch M."/>
            <person name="Goldberg J."/>
            <person name="Griggs A."/>
            <person name="Gujja S."/>
            <person name="Heilman E.R."/>
            <person name="Heiman D."/>
            <person name="Hepburn T."/>
            <person name="Howarth C."/>
            <person name="Jen D."/>
            <person name="Larson L."/>
            <person name="Mehta T."/>
            <person name="Neiman D."/>
            <person name="Pearson M."/>
            <person name="Roberts A."/>
            <person name="Saif S."/>
            <person name="Shea T."/>
            <person name="Shenoy N."/>
            <person name="Sisk P."/>
            <person name="Stolte C."/>
            <person name="Sykes S."/>
            <person name="Walk T."/>
            <person name="White J."/>
            <person name="Yandava C."/>
            <person name="Haas B."/>
            <person name="Nusbaum C."/>
            <person name="Birren B."/>
        </authorList>
    </citation>
    <scope>NUCLEOTIDE SEQUENCE</scope>
    <source>
        <strain evidence="3">R3-111a-1</strain>
    </source>
</reference>
<reference evidence="4" key="4">
    <citation type="journal article" date="2015" name="G3 (Bethesda)">
        <title>Genome sequences of three phytopathogenic species of the Magnaporthaceae family of fungi.</title>
        <authorList>
            <person name="Okagaki L.H."/>
            <person name="Nunes C.C."/>
            <person name="Sailsbery J."/>
            <person name="Clay B."/>
            <person name="Brown D."/>
            <person name="John T."/>
            <person name="Oh Y."/>
            <person name="Young N."/>
            <person name="Fitzgerald M."/>
            <person name="Haas B.J."/>
            <person name="Zeng Q."/>
            <person name="Young S."/>
            <person name="Adiconis X."/>
            <person name="Fan L."/>
            <person name="Levin J.Z."/>
            <person name="Mitchell T.K."/>
            <person name="Okubara P.A."/>
            <person name="Farman M.L."/>
            <person name="Kohn L.M."/>
            <person name="Birren B."/>
            <person name="Ma L.-J."/>
            <person name="Dean R.A."/>
        </authorList>
    </citation>
    <scope>NUCLEOTIDE SEQUENCE</scope>
    <source>
        <strain evidence="4">R3-111a-1</strain>
    </source>
</reference>
<dbReference type="Pfam" id="PF16010">
    <property type="entry name" value="CDH-cyt"/>
    <property type="match status" value="1"/>
</dbReference>
<dbReference type="OrthoDB" id="413885at2759"/>
<evidence type="ECO:0000259" key="2">
    <source>
        <dbReference type="Pfam" id="PF16010"/>
    </source>
</evidence>
<dbReference type="STRING" id="644352.J3P232"/>
<dbReference type="CDD" id="cd09630">
    <property type="entry name" value="CDH_like_cytochrome"/>
    <property type="match status" value="1"/>
</dbReference>
<name>J3P232_GAET3</name>
<dbReference type="RefSeq" id="XP_009223668.1">
    <property type="nucleotide sequence ID" value="XM_009225404.1"/>
</dbReference>
<reference evidence="3" key="3">
    <citation type="submission" date="2010-09" db="EMBL/GenBank/DDBJ databases">
        <title>Annotation of Gaeumannomyces graminis var. tritici R3-111a-1.</title>
        <authorList>
            <consortium name="The Broad Institute Genome Sequencing Platform"/>
            <person name="Ma L.-J."/>
            <person name="Dead R."/>
            <person name="Young S.K."/>
            <person name="Zeng Q."/>
            <person name="Gargeya S."/>
            <person name="Fitzgerald M."/>
            <person name="Haas B."/>
            <person name="Abouelleil A."/>
            <person name="Alvarado L."/>
            <person name="Arachchi H.M."/>
            <person name="Berlin A."/>
            <person name="Brown A."/>
            <person name="Chapman S.B."/>
            <person name="Chen Z."/>
            <person name="Dunbar C."/>
            <person name="Freedman E."/>
            <person name="Gearin G."/>
            <person name="Gellesch M."/>
            <person name="Goldberg J."/>
            <person name="Griggs A."/>
            <person name="Gujja S."/>
            <person name="Heiman D."/>
            <person name="Howarth C."/>
            <person name="Larson L."/>
            <person name="Lui A."/>
            <person name="MacDonald P.J.P."/>
            <person name="Mehta T."/>
            <person name="Montmayeur A."/>
            <person name="Murphy C."/>
            <person name="Neiman D."/>
            <person name="Pearson M."/>
            <person name="Priest M."/>
            <person name="Roberts A."/>
            <person name="Saif S."/>
            <person name="Shea T."/>
            <person name="Shenoy N."/>
            <person name="Sisk P."/>
            <person name="Stolte C."/>
            <person name="Sykes S."/>
            <person name="Yandava C."/>
            <person name="Wortman J."/>
            <person name="Nusbaum C."/>
            <person name="Birren B."/>
        </authorList>
    </citation>
    <scope>NUCLEOTIDE SEQUENCE</scope>
    <source>
        <strain evidence="3">R3-111a-1</strain>
    </source>
</reference>
<gene>
    <name evidence="4" type="primary">20348038</name>
    <name evidence="3" type="ORF">GGTG_07580</name>
</gene>
<dbReference type="InterPro" id="IPR015920">
    <property type="entry name" value="Cellobiose_DH-like_cyt"/>
</dbReference>
<keyword evidence="5" id="KW-1185">Reference proteome</keyword>
<dbReference type="EnsemblFungi" id="EJT73724">
    <property type="protein sequence ID" value="EJT73724"/>
    <property type="gene ID" value="GGTG_07580"/>
</dbReference>
<organism evidence="3">
    <name type="scientific">Gaeumannomyces tritici (strain R3-111a-1)</name>
    <name type="common">Wheat and barley take-all root rot fungus</name>
    <name type="synonym">Gaeumannomyces graminis var. tritici</name>
    <dbReference type="NCBI Taxonomy" id="644352"/>
    <lineage>
        <taxon>Eukaryota</taxon>
        <taxon>Fungi</taxon>
        <taxon>Dikarya</taxon>
        <taxon>Ascomycota</taxon>
        <taxon>Pezizomycotina</taxon>
        <taxon>Sordariomycetes</taxon>
        <taxon>Sordariomycetidae</taxon>
        <taxon>Magnaporthales</taxon>
        <taxon>Magnaporthaceae</taxon>
        <taxon>Gaeumannomyces</taxon>
    </lineage>
</organism>
<dbReference type="PANTHER" id="PTHR47797">
    <property type="entry name" value="DEHYDROGENASE, PUTATIVE (AFU_ORTHOLOGUE AFUA_8G05805)-RELATED"/>
    <property type="match status" value="1"/>
</dbReference>
<dbReference type="Gene3D" id="2.60.40.1210">
    <property type="entry name" value="Cellobiose dehydrogenase, cytochrome domain"/>
    <property type="match status" value="1"/>
</dbReference>
<protein>
    <recommendedName>
        <fullName evidence="2">Cellobiose dehydrogenase-like cytochrome domain-containing protein</fullName>
    </recommendedName>
</protein>
<feature type="domain" description="Cellobiose dehydrogenase-like cytochrome" evidence="2">
    <location>
        <begin position="32"/>
        <end position="199"/>
    </location>
</feature>
<dbReference type="EMBL" id="GL385398">
    <property type="protein sequence ID" value="EJT73724.1"/>
    <property type="molecule type" value="Genomic_DNA"/>
</dbReference>
<feature type="signal peptide" evidence="1">
    <location>
        <begin position="1"/>
        <end position="24"/>
    </location>
</feature>
<evidence type="ECO:0000313" key="3">
    <source>
        <dbReference type="EMBL" id="EJT73724.1"/>
    </source>
</evidence>
<evidence type="ECO:0000313" key="5">
    <source>
        <dbReference type="Proteomes" id="UP000006039"/>
    </source>
</evidence>
<dbReference type="GeneID" id="20348038"/>
<dbReference type="VEuPathDB" id="FungiDB:GGTG_07580"/>
<feature type="chain" id="PRO_5015094818" description="Cellobiose dehydrogenase-like cytochrome domain-containing protein" evidence="1">
    <location>
        <begin position="25"/>
        <end position="219"/>
    </location>
</feature>
<dbReference type="SUPFAM" id="SSF49344">
    <property type="entry name" value="CBD9-like"/>
    <property type="match status" value="1"/>
</dbReference>
<sequence>MGFLLQSATAALALFAAAPTVVQAAKFCDGPVCYSEFVSTQRVAYRVAVPDTAARGTAFDVLIQIVAPRAVGWAALAWGGQMTNNPLTIAYSNGGTGAVVSSRRAVSRTAPSPYPGASYAVFGTSTTNATHWRLDALCSGCSAWTGGSVDPAGAAVTIAWASSARAPTTPSSNTSTIAIHDNKARVAFDLAAGRIANFTQLVAAKRAGVTPDNWTHKVY</sequence>
<dbReference type="eggNOG" id="ENOG502SYC2">
    <property type="taxonomic scope" value="Eukaryota"/>
</dbReference>
<dbReference type="AlphaFoldDB" id="J3P232"/>
<dbReference type="HOGENOM" id="CLU_081649_1_0_1"/>
<dbReference type="Proteomes" id="UP000006039">
    <property type="component" value="Unassembled WGS sequence"/>
</dbReference>
<accession>J3P232</accession>
<reference evidence="4" key="5">
    <citation type="submission" date="2018-04" db="UniProtKB">
        <authorList>
            <consortium name="EnsemblFungi"/>
        </authorList>
    </citation>
    <scope>IDENTIFICATION</scope>
    <source>
        <strain evidence="4">R3-111a-1</strain>
    </source>
</reference>
<proteinExistence type="predicted"/>
<keyword evidence="1" id="KW-0732">Signal</keyword>
<evidence type="ECO:0000313" key="4">
    <source>
        <dbReference type="EnsemblFungi" id="EJT73724"/>
    </source>
</evidence>
<dbReference type="PANTHER" id="PTHR47797:SF5">
    <property type="entry name" value="CELLOBIOSE DEHYDROGENASE CYTOCHROME DOMAIN-CONTAINING PROTEIN"/>
    <property type="match status" value="1"/>
</dbReference>
<reference evidence="5" key="1">
    <citation type="submission" date="2010-07" db="EMBL/GenBank/DDBJ databases">
        <title>The genome sequence of Gaeumannomyces graminis var. tritici strain R3-111a-1.</title>
        <authorList>
            <consortium name="The Broad Institute Genome Sequencing Platform"/>
            <person name="Ma L.-J."/>
            <person name="Dead R."/>
            <person name="Young S."/>
            <person name="Zeng Q."/>
            <person name="Koehrsen M."/>
            <person name="Alvarado L."/>
            <person name="Berlin A."/>
            <person name="Chapman S.B."/>
            <person name="Chen Z."/>
            <person name="Freedman E."/>
            <person name="Gellesch M."/>
            <person name="Goldberg J."/>
            <person name="Griggs A."/>
            <person name="Gujja S."/>
            <person name="Heilman E.R."/>
            <person name="Heiman D."/>
            <person name="Hepburn T."/>
            <person name="Howarth C."/>
            <person name="Jen D."/>
            <person name="Larson L."/>
            <person name="Mehta T."/>
            <person name="Neiman D."/>
            <person name="Pearson M."/>
            <person name="Roberts A."/>
            <person name="Saif S."/>
            <person name="Shea T."/>
            <person name="Shenoy N."/>
            <person name="Sisk P."/>
            <person name="Stolte C."/>
            <person name="Sykes S."/>
            <person name="Walk T."/>
            <person name="White J."/>
            <person name="Yandava C."/>
            <person name="Haas B."/>
            <person name="Nusbaum C."/>
            <person name="Birren B."/>
        </authorList>
    </citation>
    <scope>NUCLEOTIDE SEQUENCE [LARGE SCALE GENOMIC DNA]</scope>
    <source>
        <strain evidence="5">R3-111a-1</strain>
    </source>
</reference>
<evidence type="ECO:0000256" key="1">
    <source>
        <dbReference type="SAM" id="SignalP"/>
    </source>
</evidence>